<dbReference type="AlphaFoldDB" id="A0AAF0IXR2"/>
<evidence type="ECO:0000256" key="1">
    <source>
        <dbReference type="SAM" id="Coils"/>
    </source>
</evidence>
<accession>A0AAF0IXR2</accession>
<keyword evidence="1" id="KW-0175">Coiled coil</keyword>
<dbReference type="EMBL" id="CP119901">
    <property type="protein sequence ID" value="WFD22179.1"/>
    <property type="molecule type" value="Genomic_DNA"/>
</dbReference>
<evidence type="ECO:0000313" key="2">
    <source>
        <dbReference type="EMBL" id="WFD22179.1"/>
    </source>
</evidence>
<keyword evidence="3" id="KW-1185">Reference proteome</keyword>
<feature type="coiled-coil region" evidence="1">
    <location>
        <begin position="103"/>
        <end position="189"/>
    </location>
</feature>
<name>A0AAF0IXR2_9BASI</name>
<sequence>MDARGGMRPPETPVRRTSYTPARLSMCVSETPGSRLPVLKTQVGVSHCSPSSVAARRGRPSTSRILREANAENIAPSTPKSEAGVLPRHKTVDEVTKVAEARLKELRQDKYMLLNEKEDLKTEIQLGRQRELKLKSQVDKLEHMITRYKERASQHQHFHDEHAMLQRDRDTMEEELNIARENAAQDAAKCMELKTALEDLHTHYAFVSDHTNARVEHMWQCMVHMHAQHLQEKESMRKTQQVLKQQVAQLQHRITAQEAHASYAADLIEQKRTQISTLMLEQSNLEQALHQAEQQTLALSAVDVDERAEHTSYICAELQDQCDLLSVDAMISEMNALCSQSQWETEQERSAWLTGRLHETEAAHHHLLHVLKSERDQRVEAQKELESTQERMATLLQVNAELSDELDRIAWFEEAYQARTQQANLLKELAKVNEEHEEQMKGLQKLNEYGQKETELEGLRTRLELLYKEEKDLQARRNALAWHAQELGDYIAKQSEAAQEPRRRVSDTAFVRAKRASNKVHS</sequence>
<proteinExistence type="predicted"/>
<gene>
    <name evidence="2" type="ORF">MEQU1_000842</name>
</gene>
<reference evidence="2" key="1">
    <citation type="submission" date="2023-03" db="EMBL/GenBank/DDBJ databases">
        <title>Mating type loci evolution in Malassezia.</title>
        <authorList>
            <person name="Coelho M.A."/>
        </authorList>
    </citation>
    <scope>NUCLEOTIDE SEQUENCE</scope>
    <source>
        <strain evidence="2">CBS 12830</strain>
    </source>
</reference>
<feature type="coiled-coil region" evidence="1">
    <location>
        <begin position="371"/>
        <end position="476"/>
    </location>
</feature>
<protein>
    <submittedName>
        <fullName evidence="2">Uncharacterized protein</fullName>
    </submittedName>
</protein>
<dbReference type="Proteomes" id="UP001214415">
    <property type="component" value="Chromosome 2"/>
</dbReference>
<evidence type="ECO:0000313" key="3">
    <source>
        <dbReference type="Proteomes" id="UP001214415"/>
    </source>
</evidence>
<organism evidence="2 3">
    <name type="scientific">Malassezia equina</name>
    <dbReference type="NCBI Taxonomy" id="1381935"/>
    <lineage>
        <taxon>Eukaryota</taxon>
        <taxon>Fungi</taxon>
        <taxon>Dikarya</taxon>
        <taxon>Basidiomycota</taxon>
        <taxon>Ustilaginomycotina</taxon>
        <taxon>Malasseziomycetes</taxon>
        <taxon>Malasseziales</taxon>
        <taxon>Malasseziaceae</taxon>
        <taxon>Malassezia</taxon>
    </lineage>
</organism>
<feature type="coiled-coil region" evidence="1">
    <location>
        <begin position="233"/>
        <end position="295"/>
    </location>
</feature>